<feature type="domain" description="RNA polymerase sigma-70 region 2" evidence="5">
    <location>
        <begin position="16"/>
        <end position="80"/>
    </location>
</feature>
<keyword evidence="3" id="KW-0731">Sigma factor</keyword>
<comment type="similarity">
    <text evidence="1">Belongs to the sigma-70 factor family. ECF subfamily.</text>
</comment>
<dbReference type="EMBL" id="CP095073">
    <property type="protein sequence ID" value="UOQ45480.1"/>
    <property type="molecule type" value="Genomic_DNA"/>
</dbReference>
<dbReference type="Pfam" id="PF08281">
    <property type="entry name" value="Sigma70_r4_2"/>
    <property type="match status" value="1"/>
</dbReference>
<dbReference type="InterPro" id="IPR007627">
    <property type="entry name" value="RNA_pol_sigma70_r2"/>
</dbReference>
<accession>A0ABY4EM66</accession>
<evidence type="ECO:0000313" key="7">
    <source>
        <dbReference type="EMBL" id="UOQ45480.1"/>
    </source>
</evidence>
<dbReference type="Gene3D" id="1.10.10.10">
    <property type="entry name" value="Winged helix-like DNA-binding domain superfamily/Winged helix DNA-binding domain"/>
    <property type="match status" value="1"/>
</dbReference>
<dbReference type="RefSeq" id="WP_244712238.1">
    <property type="nucleotide sequence ID" value="NZ_CP095073.1"/>
</dbReference>
<evidence type="ECO:0000313" key="8">
    <source>
        <dbReference type="Proteomes" id="UP000831787"/>
    </source>
</evidence>
<dbReference type="SUPFAM" id="SSF88659">
    <property type="entry name" value="Sigma3 and sigma4 domains of RNA polymerase sigma factors"/>
    <property type="match status" value="1"/>
</dbReference>
<evidence type="ECO:0000256" key="2">
    <source>
        <dbReference type="ARBA" id="ARBA00023015"/>
    </source>
</evidence>
<evidence type="ECO:0000259" key="5">
    <source>
        <dbReference type="Pfam" id="PF04542"/>
    </source>
</evidence>
<sequence>MEKKNSHIEEVEKYFDLYHVDVFQFLITFTGNKSDAEDLTQETFMQLIKAERTLQNIENPKTWILSIAKHKAIDQYRKRKFLIFFQEKLLHQIPSPLPSPEELSGREETKAELLNKINALKANYRLVVILRSINELTVAETAAVLNWSESKVKTTYHRAIKQLKESLKNYSIERGIYHENA</sequence>
<name>A0ABY4EM66_9BACI</name>
<evidence type="ECO:0000256" key="1">
    <source>
        <dbReference type="ARBA" id="ARBA00010641"/>
    </source>
</evidence>
<dbReference type="InterPro" id="IPR013324">
    <property type="entry name" value="RNA_pol_sigma_r3/r4-like"/>
</dbReference>
<evidence type="ECO:0000256" key="3">
    <source>
        <dbReference type="ARBA" id="ARBA00023082"/>
    </source>
</evidence>
<gene>
    <name evidence="7" type="ORF">MUN89_05915</name>
</gene>
<keyword evidence="2" id="KW-0805">Transcription regulation</keyword>
<evidence type="ECO:0000259" key="6">
    <source>
        <dbReference type="Pfam" id="PF08281"/>
    </source>
</evidence>
<dbReference type="Gene3D" id="1.10.1740.10">
    <property type="match status" value="1"/>
</dbReference>
<dbReference type="InterPro" id="IPR036388">
    <property type="entry name" value="WH-like_DNA-bd_sf"/>
</dbReference>
<dbReference type="NCBIfam" id="TIGR02937">
    <property type="entry name" value="sigma70-ECF"/>
    <property type="match status" value="1"/>
</dbReference>
<dbReference type="InterPro" id="IPR014284">
    <property type="entry name" value="RNA_pol_sigma-70_dom"/>
</dbReference>
<dbReference type="Pfam" id="PF04542">
    <property type="entry name" value="Sigma70_r2"/>
    <property type="match status" value="1"/>
</dbReference>
<keyword evidence="8" id="KW-1185">Reference proteome</keyword>
<dbReference type="CDD" id="cd06171">
    <property type="entry name" value="Sigma70_r4"/>
    <property type="match status" value="1"/>
</dbReference>
<dbReference type="InterPro" id="IPR039425">
    <property type="entry name" value="RNA_pol_sigma-70-like"/>
</dbReference>
<dbReference type="InterPro" id="IPR013249">
    <property type="entry name" value="RNA_pol_sigma70_r4_t2"/>
</dbReference>
<dbReference type="Proteomes" id="UP000831787">
    <property type="component" value="Chromosome"/>
</dbReference>
<reference evidence="7 8" key="1">
    <citation type="submission" date="2022-04" db="EMBL/GenBank/DDBJ databases">
        <title>Halobacillus sp. isolated from saltern.</title>
        <authorList>
            <person name="Won M."/>
            <person name="Lee C.-M."/>
            <person name="Woen H.-Y."/>
            <person name="Kwon S.-W."/>
        </authorList>
    </citation>
    <scope>NUCLEOTIDE SEQUENCE [LARGE SCALE GENOMIC DNA]</scope>
    <source>
        <strain evidence="7 8">SSBR10-3</strain>
    </source>
</reference>
<organism evidence="7 8">
    <name type="scientific">Halobacillus salinarum</name>
    <dbReference type="NCBI Taxonomy" id="2932257"/>
    <lineage>
        <taxon>Bacteria</taxon>
        <taxon>Bacillati</taxon>
        <taxon>Bacillota</taxon>
        <taxon>Bacilli</taxon>
        <taxon>Bacillales</taxon>
        <taxon>Bacillaceae</taxon>
        <taxon>Halobacillus</taxon>
    </lineage>
</organism>
<evidence type="ECO:0000256" key="4">
    <source>
        <dbReference type="ARBA" id="ARBA00023163"/>
    </source>
</evidence>
<protein>
    <submittedName>
        <fullName evidence="7">RNA polymerase sigma factor</fullName>
    </submittedName>
</protein>
<keyword evidence="4" id="KW-0804">Transcription</keyword>
<feature type="domain" description="RNA polymerase sigma factor 70 region 4 type 2" evidence="6">
    <location>
        <begin position="112"/>
        <end position="163"/>
    </location>
</feature>
<dbReference type="InterPro" id="IPR013325">
    <property type="entry name" value="RNA_pol_sigma_r2"/>
</dbReference>
<dbReference type="SUPFAM" id="SSF88946">
    <property type="entry name" value="Sigma2 domain of RNA polymerase sigma factors"/>
    <property type="match status" value="1"/>
</dbReference>
<dbReference type="PANTHER" id="PTHR43133">
    <property type="entry name" value="RNA POLYMERASE ECF-TYPE SIGMA FACTO"/>
    <property type="match status" value="1"/>
</dbReference>
<dbReference type="PANTHER" id="PTHR43133:SF60">
    <property type="entry name" value="RNA POLYMERASE SIGMA FACTOR SIGV"/>
    <property type="match status" value="1"/>
</dbReference>
<proteinExistence type="inferred from homology"/>